<organism evidence="6 7">
    <name type="scientific">[Torrubiella] hemipterigena</name>
    <dbReference type="NCBI Taxonomy" id="1531966"/>
    <lineage>
        <taxon>Eukaryota</taxon>
        <taxon>Fungi</taxon>
        <taxon>Dikarya</taxon>
        <taxon>Ascomycota</taxon>
        <taxon>Pezizomycotina</taxon>
        <taxon>Sordariomycetes</taxon>
        <taxon>Hypocreomycetidae</taxon>
        <taxon>Hypocreales</taxon>
        <taxon>Clavicipitaceae</taxon>
        <taxon>Clavicipitaceae incertae sedis</taxon>
        <taxon>'Torrubiella' clade</taxon>
    </lineage>
</organism>
<dbReference type="Pfam" id="PF25117">
    <property type="entry name" value="Agd3_C"/>
    <property type="match status" value="1"/>
</dbReference>
<keyword evidence="7" id="KW-1185">Reference proteome</keyword>
<feature type="domain" description="Agd3 C-terminal" evidence="5">
    <location>
        <begin position="674"/>
        <end position="736"/>
    </location>
</feature>
<sequence length="738" mass="80464">MRWAFVSAFVSLGSPAISKAQQCCPCPTTSSLASSSLLSSAPTLVSSTPASSSVPPPASSSPSTPLPQGRTVTSTVLIIAKDDDEVGTASPVLDGYGIPWQKLLVPKDGTALPPLNTTATDGLFGSIIMAGGIVYEYNGAYRSALTDDQWKQLYNYQTSFSVRMVRFNEYPGSAFGTTPVDPSNPGCCADDMDQGISLVDVTSIHSANLKPNAPLSMKGLYHYPAKITDPSTTTMFAALEPVSRFPGRSVGAVVNNFSGREQMVFFTALAPQWSLTSVFLHHASIHWMTRGLFSGKRKVHLSPQVDDLQIPTALFYPNGTKFQISTADLDAHVHWQAQLNTHLPAGSEFRLEMGHNGNGNILEATNSTSGKDKCDPANAIAFKMPPATPIEFKKPLGSGVDNWPASYQHYQWSDACSNLGTFANWFRNPDNLNAFSHVSHTFSHEELNNATYADALRETQFNQAWMKQVGIDRADRFSPKGLIPPAITGVKNGDAIKAWADSGVTFIVGDNTRPTLRNQQSKYWPLATTMDMNGYDGMWIIPRYTTTIYFNCDKPECILKEWQVIAGRTGTFDDLLTDARLTNTHYIMSLSADPFMFHQANMRQVDMPETTVGSQTGKMSLLMSWMETITQELTRLTNWPITSLKHDDLGNYFLDRMALDGCKPSSKFVFGPDGKSIVQVVVSTKDNTCSVPVPITIPQGAATGDDIEQDVVGSEPPIVWVTMNGSPVTVTLSNPVQV</sequence>
<evidence type="ECO:0000259" key="5">
    <source>
        <dbReference type="Pfam" id="PF25117"/>
    </source>
</evidence>
<dbReference type="HOGENOM" id="CLU_010712_1_0_1"/>
<evidence type="ECO:0000259" key="4">
    <source>
        <dbReference type="Pfam" id="PF25116"/>
    </source>
</evidence>
<gene>
    <name evidence="6" type="ORF">VHEMI08081</name>
</gene>
<feature type="domain" description="Agd3 CBM87" evidence="4">
    <location>
        <begin position="72"/>
        <end position="287"/>
    </location>
</feature>
<dbReference type="InterPro" id="IPR056826">
    <property type="entry name" value="Agd3_CE"/>
</dbReference>
<dbReference type="AlphaFoldDB" id="A0A0A1TP23"/>
<evidence type="ECO:0000313" key="6">
    <source>
        <dbReference type="EMBL" id="CEJ92427.1"/>
    </source>
</evidence>
<evidence type="ECO:0000259" key="3">
    <source>
        <dbReference type="Pfam" id="PF25115"/>
    </source>
</evidence>
<dbReference type="Proteomes" id="UP000039046">
    <property type="component" value="Unassembled WGS sequence"/>
</dbReference>
<dbReference type="Pfam" id="PF25116">
    <property type="entry name" value="CBM87_Agd3"/>
    <property type="match status" value="1"/>
</dbReference>
<feature type="domain" description="Agd3 deacetylase" evidence="3">
    <location>
        <begin position="301"/>
        <end position="665"/>
    </location>
</feature>
<protein>
    <recommendedName>
        <fullName evidence="8">Extracellular serine-rich protein</fullName>
    </recommendedName>
</protein>
<accession>A0A0A1TP23</accession>
<feature type="signal peptide" evidence="2">
    <location>
        <begin position="1"/>
        <end position="20"/>
    </location>
</feature>
<name>A0A0A1TP23_9HYPO</name>
<evidence type="ECO:0000256" key="1">
    <source>
        <dbReference type="SAM" id="MobiDB-lite"/>
    </source>
</evidence>
<dbReference type="PANTHER" id="PTHR31002:SF34">
    <property type="entry name" value="CELL WALL PROTEIN CWP1-RELATED"/>
    <property type="match status" value="1"/>
</dbReference>
<reference evidence="6 7" key="1">
    <citation type="journal article" date="2015" name="Genome Announc.">
        <title>Draft Genome Sequence and Gene Annotation of the Entomopathogenic Fungus Verticillium hemipterigenum.</title>
        <authorList>
            <person name="Horn F."/>
            <person name="Habel A."/>
            <person name="Scharf D.H."/>
            <person name="Dworschak J."/>
            <person name="Brakhage A.A."/>
            <person name="Guthke R."/>
            <person name="Hertweck C."/>
            <person name="Linde J."/>
        </authorList>
    </citation>
    <scope>NUCLEOTIDE SEQUENCE [LARGE SCALE GENOMIC DNA]</scope>
</reference>
<dbReference type="EMBL" id="CDHN01000004">
    <property type="protein sequence ID" value="CEJ92427.1"/>
    <property type="molecule type" value="Genomic_DNA"/>
</dbReference>
<dbReference type="InterPro" id="IPR050788">
    <property type="entry name" value="Yeast_SRP1/TIP1_CWP"/>
</dbReference>
<feature type="chain" id="PRO_5001990402" description="Extracellular serine-rich protein" evidence="2">
    <location>
        <begin position="21"/>
        <end position="738"/>
    </location>
</feature>
<dbReference type="OrthoDB" id="2113314at2759"/>
<evidence type="ECO:0000313" key="7">
    <source>
        <dbReference type="Proteomes" id="UP000039046"/>
    </source>
</evidence>
<dbReference type="InterPro" id="IPR056825">
    <property type="entry name" value="Agd3_C"/>
</dbReference>
<feature type="region of interest" description="Disordered" evidence="1">
    <location>
        <begin position="48"/>
        <end position="70"/>
    </location>
</feature>
<evidence type="ECO:0000256" key="2">
    <source>
        <dbReference type="SAM" id="SignalP"/>
    </source>
</evidence>
<dbReference type="STRING" id="1531966.A0A0A1TP23"/>
<proteinExistence type="predicted"/>
<keyword evidence="2" id="KW-0732">Signal</keyword>
<evidence type="ECO:0008006" key="8">
    <source>
        <dbReference type="Google" id="ProtNLM"/>
    </source>
</evidence>
<dbReference type="Pfam" id="PF25115">
    <property type="entry name" value="Agd3_CE"/>
    <property type="match status" value="1"/>
</dbReference>
<dbReference type="InterPro" id="IPR056827">
    <property type="entry name" value="CBM87_Agd3"/>
</dbReference>
<dbReference type="PANTHER" id="PTHR31002">
    <property type="entry name" value="SERIPAUPERIN"/>
    <property type="match status" value="1"/>
</dbReference>